<dbReference type="Proteomes" id="UP000054166">
    <property type="component" value="Unassembled WGS sequence"/>
</dbReference>
<gene>
    <name evidence="1" type="ORF">PILCRDRAFT_233714</name>
</gene>
<accession>A0A0C3GDD2</accession>
<sequence>MMDGISSRAQLYTFIHGRQVHLVDGFDAIQVGRRVRKQWAEENNAEIENRWEFVLAQFDAPAPLSNSEIESIYERVR</sequence>
<dbReference type="InParanoid" id="A0A0C3GDD2"/>
<name>A0A0C3GDD2_PILCF</name>
<reference evidence="1 2" key="1">
    <citation type="submission" date="2014-04" db="EMBL/GenBank/DDBJ databases">
        <authorList>
            <consortium name="DOE Joint Genome Institute"/>
            <person name="Kuo A."/>
            <person name="Tarkka M."/>
            <person name="Buscot F."/>
            <person name="Kohler A."/>
            <person name="Nagy L.G."/>
            <person name="Floudas D."/>
            <person name="Copeland A."/>
            <person name="Barry K.W."/>
            <person name="Cichocki N."/>
            <person name="Veneault-Fourrey C."/>
            <person name="LaButti K."/>
            <person name="Lindquist E.A."/>
            <person name="Lipzen A."/>
            <person name="Lundell T."/>
            <person name="Morin E."/>
            <person name="Murat C."/>
            <person name="Sun H."/>
            <person name="Tunlid A."/>
            <person name="Henrissat B."/>
            <person name="Grigoriev I.V."/>
            <person name="Hibbett D.S."/>
            <person name="Martin F."/>
            <person name="Nordberg H.P."/>
            <person name="Cantor M.N."/>
            <person name="Hua S.X."/>
        </authorList>
    </citation>
    <scope>NUCLEOTIDE SEQUENCE [LARGE SCALE GENOMIC DNA]</scope>
    <source>
        <strain evidence="1 2">F 1598</strain>
    </source>
</reference>
<dbReference type="HOGENOM" id="CLU_2638919_0_0_1"/>
<evidence type="ECO:0000313" key="1">
    <source>
        <dbReference type="EMBL" id="KIM88641.1"/>
    </source>
</evidence>
<dbReference type="EMBL" id="KN832976">
    <property type="protein sequence ID" value="KIM88641.1"/>
    <property type="molecule type" value="Genomic_DNA"/>
</dbReference>
<proteinExistence type="predicted"/>
<evidence type="ECO:0000313" key="2">
    <source>
        <dbReference type="Proteomes" id="UP000054166"/>
    </source>
</evidence>
<dbReference type="AlphaFoldDB" id="A0A0C3GDD2"/>
<organism evidence="1 2">
    <name type="scientific">Piloderma croceum (strain F 1598)</name>
    <dbReference type="NCBI Taxonomy" id="765440"/>
    <lineage>
        <taxon>Eukaryota</taxon>
        <taxon>Fungi</taxon>
        <taxon>Dikarya</taxon>
        <taxon>Basidiomycota</taxon>
        <taxon>Agaricomycotina</taxon>
        <taxon>Agaricomycetes</taxon>
        <taxon>Agaricomycetidae</taxon>
        <taxon>Atheliales</taxon>
        <taxon>Atheliaceae</taxon>
        <taxon>Piloderma</taxon>
    </lineage>
</organism>
<reference evidence="2" key="2">
    <citation type="submission" date="2015-01" db="EMBL/GenBank/DDBJ databases">
        <title>Evolutionary Origins and Diversification of the Mycorrhizal Mutualists.</title>
        <authorList>
            <consortium name="DOE Joint Genome Institute"/>
            <consortium name="Mycorrhizal Genomics Consortium"/>
            <person name="Kohler A."/>
            <person name="Kuo A."/>
            <person name="Nagy L.G."/>
            <person name="Floudas D."/>
            <person name="Copeland A."/>
            <person name="Barry K.W."/>
            <person name="Cichocki N."/>
            <person name="Veneault-Fourrey C."/>
            <person name="LaButti K."/>
            <person name="Lindquist E.A."/>
            <person name="Lipzen A."/>
            <person name="Lundell T."/>
            <person name="Morin E."/>
            <person name="Murat C."/>
            <person name="Riley R."/>
            <person name="Ohm R."/>
            <person name="Sun H."/>
            <person name="Tunlid A."/>
            <person name="Henrissat B."/>
            <person name="Grigoriev I.V."/>
            <person name="Hibbett D.S."/>
            <person name="Martin F."/>
        </authorList>
    </citation>
    <scope>NUCLEOTIDE SEQUENCE [LARGE SCALE GENOMIC DNA]</scope>
    <source>
        <strain evidence="2">F 1598</strain>
    </source>
</reference>
<keyword evidence="2" id="KW-1185">Reference proteome</keyword>
<protein>
    <submittedName>
        <fullName evidence="1">Uncharacterized protein</fullName>
    </submittedName>
</protein>